<gene>
    <name evidence="2" type="ORF">AVDCRST_MAG32-1906</name>
</gene>
<organism evidence="2">
    <name type="scientific">uncultured Nocardioides sp</name>
    <dbReference type="NCBI Taxonomy" id="198441"/>
    <lineage>
        <taxon>Bacteria</taxon>
        <taxon>Bacillati</taxon>
        <taxon>Actinomycetota</taxon>
        <taxon>Actinomycetes</taxon>
        <taxon>Propionibacteriales</taxon>
        <taxon>Nocardioidaceae</taxon>
        <taxon>Nocardioides</taxon>
        <taxon>environmental samples</taxon>
    </lineage>
</organism>
<dbReference type="AlphaFoldDB" id="A0A6J4NDG0"/>
<feature type="compositionally biased region" description="Basic and acidic residues" evidence="1">
    <location>
        <begin position="37"/>
        <end position="52"/>
    </location>
</feature>
<proteinExistence type="predicted"/>
<sequence>ARDHPDDGPRRAGRHRGGGVRRLPAPRRAAAGRPAARRRDAQGRGRPADPRGCRLAPL</sequence>
<accession>A0A6J4NDG0</accession>
<feature type="compositionally biased region" description="Basic and acidic residues" evidence="1">
    <location>
        <begin position="1"/>
        <end position="10"/>
    </location>
</feature>
<feature type="compositionally biased region" description="Low complexity" evidence="1">
    <location>
        <begin position="21"/>
        <end position="34"/>
    </location>
</feature>
<evidence type="ECO:0000256" key="1">
    <source>
        <dbReference type="SAM" id="MobiDB-lite"/>
    </source>
</evidence>
<feature type="non-terminal residue" evidence="2">
    <location>
        <position position="1"/>
    </location>
</feature>
<protein>
    <submittedName>
        <fullName evidence="2">Uncharacterized protein</fullName>
    </submittedName>
</protein>
<name>A0A6J4NDG0_9ACTN</name>
<evidence type="ECO:0000313" key="2">
    <source>
        <dbReference type="EMBL" id="CAA9384854.1"/>
    </source>
</evidence>
<dbReference type="EMBL" id="CADCUM010000079">
    <property type="protein sequence ID" value="CAA9384854.1"/>
    <property type="molecule type" value="Genomic_DNA"/>
</dbReference>
<feature type="region of interest" description="Disordered" evidence="1">
    <location>
        <begin position="1"/>
        <end position="58"/>
    </location>
</feature>
<feature type="non-terminal residue" evidence="2">
    <location>
        <position position="58"/>
    </location>
</feature>
<reference evidence="2" key="1">
    <citation type="submission" date="2020-02" db="EMBL/GenBank/DDBJ databases">
        <authorList>
            <person name="Meier V. D."/>
        </authorList>
    </citation>
    <scope>NUCLEOTIDE SEQUENCE</scope>
    <source>
        <strain evidence="2">AVDCRST_MAG32</strain>
    </source>
</reference>